<gene>
    <name evidence="2" type="ORF">IAA54_09265</name>
</gene>
<dbReference type="InterPro" id="IPR001466">
    <property type="entry name" value="Beta-lactam-related"/>
</dbReference>
<dbReference type="PANTHER" id="PTHR43283:SF7">
    <property type="entry name" value="BETA-LACTAMASE-RELATED DOMAIN-CONTAINING PROTEIN"/>
    <property type="match status" value="1"/>
</dbReference>
<comment type="caution">
    <text evidence="2">The sequence shown here is derived from an EMBL/GenBank/DDBJ whole genome shotgun (WGS) entry which is preliminary data.</text>
</comment>
<accession>A0A9D1J285</accession>
<name>A0A9D1J285_9FIRM</name>
<reference evidence="2" key="1">
    <citation type="submission" date="2020-10" db="EMBL/GenBank/DDBJ databases">
        <authorList>
            <person name="Gilroy R."/>
        </authorList>
    </citation>
    <scope>NUCLEOTIDE SEQUENCE</scope>
    <source>
        <strain evidence="2">ChiSjej1B19-7085</strain>
    </source>
</reference>
<reference evidence="2" key="2">
    <citation type="journal article" date="2021" name="PeerJ">
        <title>Extensive microbial diversity within the chicken gut microbiome revealed by metagenomics and culture.</title>
        <authorList>
            <person name="Gilroy R."/>
            <person name="Ravi A."/>
            <person name="Getino M."/>
            <person name="Pursley I."/>
            <person name="Horton D.L."/>
            <person name="Alikhan N.F."/>
            <person name="Baker D."/>
            <person name="Gharbi K."/>
            <person name="Hall N."/>
            <person name="Watson M."/>
            <person name="Adriaenssens E.M."/>
            <person name="Foster-Nyarko E."/>
            <person name="Jarju S."/>
            <person name="Secka A."/>
            <person name="Antonio M."/>
            <person name="Oren A."/>
            <person name="Chaudhuri R.R."/>
            <person name="La Ragione R."/>
            <person name="Hildebrand F."/>
            <person name="Pallen M.J."/>
        </authorList>
    </citation>
    <scope>NUCLEOTIDE SEQUENCE</scope>
    <source>
        <strain evidence="2">ChiSjej1B19-7085</strain>
    </source>
</reference>
<protein>
    <submittedName>
        <fullName evidence="2">Serine hydrolase</fullName>
    </submittedName>
</protein>
<dbReference type="InterPro" id="IPR012338">
    <property type="entry name" value="Beta-lactam/transpept-like"/>
</dbReference>
<evidence type="ECO:0000313" key="2">
    <source>
        <dbReference type="EMBL" id="HIR57849.1"/>
    </source>
</evidence>
<dbReference type="Gene3D" id="3.40.710.10">
    <property type="entry name" value="DD-peptidase/beta-lactamase superfamily"/>
    <property type="match status" value="1"/>
</dbReference>
<dbReference type="PANTHER" id="PTHR43283">
    <property type="entry name" value="BETA-LACTAMASE-RELATED"/>
    <property type="match status" value="1"/>
</dbReference>
<dbReference type="SUPFAM" id="SSF56601">
    <property type="entry name" value="beta-lactamase/transpeptidase-like"/>
    <property type="match status" value="1"/>
</dbReference>
<proteinExistence type="predicted"/>
<dbReference type="EMBL" id="DVHF01000109">
    <property type="protein sequence ID" value="HIR57849.1"/>
    <property type="molecule type" value="Genomic_DNA"/>
</dbReference>
<sequence>MEKSILLPFRMTVQEKGLEVYGINVYQKGNGEVSHRFRSDDRENIYSASKTFTSVAVGMCRDDGLLRLEDRVISYFPEYADIASPGTEDITLRDLLHMSSGKEIHRITEPHEDWARVFLRLPLDSQPGTKFFYSNACTYMLGRVVEKVSGKNVRDFLMPRLFEPFGFFNPQWHTCPGGHTIAATELYLRTDELAQLGRLLLHKGERDGKRLLSEDYVNLMQTDIVPCDKTTNDDPESCAGYGYQVWKCTPGCFRADGLYGQFSVVVPELDAVVTVTSHREKNANDILRAIYEDIFPLLRR</sequence>
<dbReference type="GO" id="GO:0016787">
    <property type="term" value="F:hydrolase activity"/>
    <property type="evidence" value="ECO:0007669"/>
    <property type="project" value="UniProtKB-KW"/>
</dbReference>
<keyword evidence="2" id="KW-0378">Hydrolase</keyword>
<dbReference type="Pfam" id="PF00144">
    <property type="entry name" value="Beta-lactamase"/>
    <property type="match status" value="1"/>
</dbReference>
<dbReference type="InterPro" id="IPR050789">
    <property type="entry name" value="Diverse_Enzym_Activities"/>
</dbReference>
<dbReference type="AlphaFoldDB" id="A0A9D1J285"/>
<evidence type="ECO:0000313" key="3">
    <source>
        <dbReference type="Proteomes" id="UP000886785"/>
    </source>
</evidence>
<feature type="domain" description="Beta-lactamase-related" evidence="1">
    <location>
        <begin position="34"/>
        <end position="286"/>
    </location>
</feature>
<organism evidence="2 3">
    <name type="scientific">Candidatus Gallacutalibacter pullicola</name>
    <dbReference type="NCBI Taxonomy" id="2840830"/>
    <lineage>
        <taxon>Bacteria</taxon>
        <taxon>Bacillati</taxon>
        <taxon>Bacillota</taxon>
        <taxon>Clostridia</taxon>
        <taxon>Eubacteriales</taxon>
        <taxon>Candidatus Gallacutalibacter</taxon>
    </lineage>
</organism>
<evidence type="ECO:0000259" key="1">
    <source>
        <dbReference type="Pfam" id="PF00144"/>
    </source>
</evidence>
<dbReference type="Proteomes" id="UP000886785">
    <property type="component" value="Unassembled WGS sequence"/>
</dbReference>